<keyword evidence="4" id="KW-0131">Cell cycle</keyword>
<evidence type="ECO:0000256" key="3">
    <source>
        <dbReference type="ARBA" id="ARBA00022737"/>
    </source>
</evidence>
<dbReference type="GO" id="GO:0000226">
    <property type="term" value="P:microtubule cytoskeleton organization"/>
    <property type="evidence" value="ECO:0007669"/>
    <property type="project" value="TreeGrafter"/>
</dbReference>
<dbReference type="Proteomes" id="UP000192578">
    <property type="component" value="Unassembled WGS sequence"/>
</dbReference>
<gene>
    <name evidence="7" type="ORF">BV898_09893</name>
</gene>
<keyword evidence="2" id="KW-0132">Cell division</keyword>
<feature type="region of interest" description="Disordered" evidence="5">
    <location>
        <begin position="233"/>
        <end position="316"/>
    </location>
</feature>
<feature type="compositionally biased region" description="Basic and acidic residues" evidence="5">
    <location>
        <begin position="885"/>
        <end position="913"/>
    </location>
</feature>
<feature type="domain" description="PDZ" evidence="6">
    <location>
        <begin position="541"/>
        <end position="626"/>
    </location>
</feature>
<feature type="compositionally biased region" description="Low complexity" evidence="5">
    <location>
        <begin position="1064"/>
        <end position="1073"/>
    </location>
</feature>
<dbReference type="OrthoDB" id="6264899at2759"/>
<feature type="domain" description="PDZ" evidence="6">
    <location>
        <begin position="666"/>
        <end position="743"/>
    </location>
</feature>
<feature type="compositionally biased region" description="Low complexity" evidence="5">
    <location>
        <begin position="462"/>
        <end position="477"/>
    </location>
</feature>
<dbReference type="GO" id="GO:0043296">
    <property type="term" value="C:apical junction complex"/>
    <property type="evidence" value="ECO:0007669"/>
    <property type="project" value="TreeGrafter"/>
</dbReference>
<evidence type="ECO:0000256" key="5">
    <source>
        <dbReference type="SAM" id="MobiDB-lite"/>
    </source>
</evidence>
<feature type="compositionally biased region" description="Basic and acidic residues" evidence="5">
    <location>
        <begin position="865"/>
        <end position="874"/>
    </location>
</feature>
<comment type="caution">
    <text evidence="7">The sequence shown here is derived from an EMBL/GenBank/DDBJ whole genome shotgun (WGS) entry which is preliminary data.</text>
</comment>
<evidence type="ECO:0000256" key="4">
    <source>
        <dbReference type="ARBA" id="ARBA00023306"/>
    </source>
</evidence>
<protein>
    <submittedName>
        <fullName evidence="7">Partitioning defective 3-like protein</fullName>
    </submittedName>
</protein>
<feature type="compositionally biased region" description="Polar residues" evidence="5">
    <location>
        <begin position="815"/>
        <end position="827"/>
    </location>
</feature>
<dbReference type="InterPro" id="IPR036034">
    <property type="entry name" value="PDZ_sf"/>
</dbReference>
<reference evidence="8" key="1">
    <citation type="submission" date="2017-01" db="EMBL/GenBank/DDBJ databases">
        <title>Comparative genomics of anhydrobiosis in the tardigrade Hypsibius dujardini.</title>
        <authorList>
            <person name="Yoshida Y."/>
            <person name="Koutsovoulos G."/>
            <person name="Laetsch D."/>
            <person name="Stevens L."/>
            <person name="Kumar S."/>
            <person name="Horikawa D."/>
            <person name="Ishino K."/>
            <person name="Komine S."/>
            <person name="Tomita M."/>
            <person name="Blaxter M."/>
            <person name="Arakawa K."/>
        </authorList>
    </citation>
    <scope>NUCLEOTIDE SEQUENCE [LARGE SCALE GENOMIC DNA]</scope>
    <source>
        <strain evidence="8">Z151</strain>
    </source>
</reference>
<feature type="region of interest" description="Disordered" evidence="5">
    <location>
        <begin position="795"/>
        <end position="1042"/>
    </location>
</feature>
<feature type="compositionally biased region" description="Polar residues" evidence="5">
    <location>
        <begin position="795"/>
        <end position="806"/>
    </location>
</feature>
<feature type="compositionally biased region" description="Polar residues" evidence="5">
    <location>
        <begin position="303"/>
        <end position="313"/>
    </location>
</feature>
<evidence type="ECO:0000313" key="8">
    <source>
        <dbReference type="Proteomes" id="UP000192578"/>
    </source>
</evidence>
<accession>A0A1W0WL76</accession>
<dbReference type="GO" id="GO:0016324">
    <property type="term" value="C:apical plasma membrane"/>
    <property type="evidence" value="ECO:0007669"/>
    <property type="project" value="TreeGrafter"/>
</dbReference>
<dbReference type="PANTHER" id="PTHR16484">
    <property type="entry name" value="PARTITIONING DEFECTIVE 3 RELATED"/>
    <property type="match status" value="1"/>
</dbReference>
<feature type="domain" description="PDZ" evidence="6">
    <location>
        <begin position="320"/>
        <end position="390"/>
    </location>
</feature>
<feature type="region of interest" description="Disordered" evidence="5">
    <location>
        <begin position="1199"/>
        <end position="1263"/>
    </location>
</feature>
<dbReference type="GO" id="GO:0005938">
    <property type="term" value="C:cell cortex"/>
    <property type="evidence" value="ECO:0007669"/>
    <property type="project" value="TreeGrafter"/>
</dbReference>
<dbReference type="GO" id="GO:0030010">
    <property type="term" value="P:establishment of cell polarity"/>
    <property type="evidence" value="ECO:0007669"/>
    <property type="project" value="TreeGrafter"/>
</dbReference>
<feature type="compositionally biased region" description="Low complexity" evidence="5">
    <location>
        <begin position="1007"/>
        <end position="1017"/>
    </location>
</feature>
<dbReference type="GO" id="GO:0035091">
    <property type="term" value="F:phosphatidylinositol binding"/>
    <property type="evidence" value="ECO:0007669"/>
    <property type="project" value="TreeGrafter"/>
</dbReference>
<dbReference type="Pfam" id="PF12053">
    <property type="entry name" value="Par3_HAL_N_term"/>
    <property type="match status" value="1"/>
</dbReference>
<dbReference type="GO" id="GO:0051301">
    <property type="term" value="P:cell division"/>
    <property type="evidence" value="ECO:0007669"/>
    <property type="project" value="UniProtKB-KW"/>
</dbReference>
<dbReference type="EMBL" id="MTYJ01000080">
    <property type="protein sequence ID" value="OQV15971.1"/>
    <property type="molecule type" value="Genomic_DNA"/>
</dbReference>
<dbReference type="GO" id="GO:0005912">
    <property type="term" value="C:adherens junction"/>
    <property type="evidence" value="ECO:0007669"/>
    <property type="project" value="TreeGrafter"/>
</dbReference>
<dbReference type="InterPro" id="IPR052213">
    <property type="entry name" value="PAR3"/>
</dbReference>
<evidence type="ECO:0000256" key="1">
    <source>
        <dbReference type="ARBA" id="ARBA00005358"/>
    </source>
</evidence>
<sequence length="1318" mass="142035">MKVIVCFDNTRITVPCGSGDQLVKDLVGDAILRYKRATGKGPKVKLRVHTVKSVNDGAILDFNDHIVDVLDDREQITALYEEEEEDDLDVPLHGSDGMSAGSGSTDTWRPDSENSELTSLNLNGGGSRIPPVLNQNQRWHLERSGLIADDDENGIDIKEDDVNFKSDLALSVRHGSDSALENPKDGADAVQILPSHQPLLKRWSTAAAVHYSEAPEAVRGNKIIVPLPIQTTNLPARRADPPSSSQASSGLTDAGTDLSPVSPYDKWPSSLSHKSSSTTASGPTAVTPAVGVLLGVPKAPQEKPSSQTTTSVSPAEEETVVSVVPRVGQPLGLHLVPEQGTRGLLIQAIDRDSPAEATGQLHINDRIVDVNGQKVDVLDFSRAQDILRSAVAQGGAVRIRVSSAVALASAAPAPTAATTELQSSSLSSSPLSASPTAPLSSTSSTSTPAGSYHHHQHHLRNQSEQQQQQQQRQQLLQQEEEQRRKRTPPPLPPKPKLPADLETMLLRANYEASLDYTPDDNGGVGDLSSYGSIRRPGRKLTIDLLKGSEGLGFTVTTRDNPAGTICPIYVKSILSKGAAFKDGRLKSGDRLMEVNAVDLAGKSQDEVVNLLRGIPLNTAVVLVVARPETTTTSSALPRFLEGLSQSLQTADKEEAREKNKEILTFDIPLNDSGSAGLGVRVTGKARTVEGMDLDGGIFIMNVIAGGAAYKDGRLKPMDQLLNVDGRTLLGKNNVDAMETLKSAMLEHGKSTPCMSITVARDLPLDQHRVVGIPSTATPHTNPLELDHIIRVPSQTNVHSASPTSDISPPKPPRLYQNNNGTQSSATISGGGKADPVLIEGDDSFNDVSPTVTSSTSTLLTQQQRSRLDELKDPYDADTSIADSDPFNRDGFARQSMSEKRHAHLDPRALETYRRSKAALAETRGGAVAKSHTPSPSHGPLESSEIRRANSLESVIKGPTSGSAGGEGRRRSKGSAGRNRGCNESFRVAVDRSYDADRGDEELEDRPVTSSTMTTVTSPIKPRSHSKDESIEVLETSDASKKQAKKPGFLRGWLRRSAKKEETSTEVTTTNVKASRASATKLEEEAAKARLHALDEQQRINVHFQKFKKDAQMQKQQASVPSHPGNSSVDARSPPKRSIPLAAEQRPTIVHMPSQGKNQKLPIPLSGSTAFVTNDPYGHYMNYDEIQKILKRPAQQPWQQFPPAAAAAPQQQRQRPVSNYFEYGASPPTANGHHHQQQQQQQQQYAGQPTHHPHTNARLGTGIYGQTTRPLGQIREISQEKLPVSRNGVVSENIYSVVRRSGATPVVTPTAAAMMGSQV</sequence>
<feature type="region of interest" description="Disordered" evidence="5">
    <location>
        <begin position="82"/>
        <end position="131"/>
    </location>
</feature>
<evidence type="ECO:0000259" key="6">
    <source>
        <dbReference type="PROSITE" id="PS50106"/>
    </source>
</evidence>
<dbReference type="Pfam" id="PF00595">
    <property type="entry name" value="PDZ"/>
    <property type="match status" value="3"/>
</dbReference>
<feature type="compositionally biased region" description="Low complexity" evidence="5">
    <location>
        <begin position="1199"/>
        <end position="1215"/>
    </location>
</feature>
<dbReference type="InterPro" id="IPR021922">
    <property type="entry name" value="Par3/HAL_N"/>
</dbReference>
<dbReference type="GO" id="GO:0007155">
    <property type="term" value="P:cell adhesion"/>
    <property type="evidence" value="ECO:0007669"/>
    <property type="project" value="TreeGrafter"/>
</dbReference>
<dbReference type="SMART" id="SM00228">
    <property type="entry name" value="PDZ"/>
    <property type="match status" value="3"/>
</dbReference>
<proteinExistence type="inferred from homology"/>
<dbReference type="GO" id="GO:0051660">
    <property type="term" value="P:establishment of centrosome localization"/>
    <property type="evidence" value="ECO:0007669"/>
    <property type="project" value="TreeGrafter"/>
</dbReference>
<dbReference type="Gene3D" id="2.30.42.10">
    <property type="match status" value="3"/>
</dbReference>
<name>A0A1W0WL76_HYPEX</name>
<dbReference type="InterPro" id="IPR001478">
    <property type="entry name" value="PDZ"/>
</dbReference>
<dbReference type="FunFam" id="2.30.42.10:FF:000011">
    <property type="entry name" value="partitioning defective 3 homolog isoform X1"/>
    <property type="match status" value="1"/>
</dbReference>
<dbReference type="GO" id="GO:0045197">
    <property type="term" value="P:establishment or maintenance of epithelial cell apical/basal polarity"/>
    <property type="evidence" value="ECO:0007669"/>
    <property type="project" value="TreeGrafter"/>
</dbReference>
<feature type="region of interest" description="Disordered" evidence="5">
    <location>
        <begin position="421"/>
        <end position="498"/>
    </location>
</feature>
<keyword evidence="3" id="KW-0677">Repeat</keyword>
<feature type="region of interest" description="Disordered" evidence="5">
    <location>
        <begin position="1106"/>
        <end position="1135"/>
    </location>
</feature>
<feature type="compositionally biased region" description="Polar residues" evidence="5">
    <location>
        <begin position="242"/>
        <end position="251"/>
    </location>
</feature>
<dbReference type="CDD" id="cd23058">
    <property type="entry name" value="PDZ2_Par3-like"/>
    <property type="match status" value="1"/>
</dbReference>
<organism evidence="7 8">
    <name type="scientific">Hypsibius exemplaris</name>
    <name type="common">Freshwater tardigrade</name>
    <dbReference type="NCBI Taxonomy" id="2072580"/>
    <lineage>
        <taxon>Eukaryota</taxon>
        <taxon>Metazoa</taxon>
        <taxon>Ecdysozoa</taxon>
        <taxon>Tardigrada</taxon>
        <taxon>Eutardigrada</taxon>
        <taxon>Parachela</taxon>
        <taxon>Hypsibioidea</taxon>
        <taxon>Hypsibiidae</taxon>
        <taxon>Hypsibius</taxon>
    </lineage>
</organism>
<keyword evidence="8" id="KW-1185">Reference proteome</keyword>
<dbReference type="SUPFAM" id="SSF50156">
    <property type="entry name" value="PDZ domain-like"/>
    <property type="match status" value="3"/>
</dbReference>
<comment type="similarity">
    <text evidence="1">Belongs to the PAR3 family.</text>
</comment>
<feature type="compositionally biased region" description="Polar residues" evidence="5">
    <location>
        <begin position="1112"/>
        <end position="1129"/>
    </location>
</feature>
<evidence type="ECO:0000256" key="2">
    <source>
        <dbReference type="ARBA" id="ARBA00022618"/>
    </source>
</evidence>
<dbReference type="GO" id="GO:0008104">
    <property type="term" value="P:intracellular protein localization"/>
    <property type="evidence" value="ECO:0007669"/>
    <property type="project" value="TreeGrafter"/>
</dbReference>
<feature type="compositionally biased region" description="Low complexity" evidence="5">
    <location>
        <begin position="269"/>
        <end position="281"/>
    </location>
</feature>
<dbReference type="PROSITE" id="PS50106">
    <property type="entry name" value="PDZ"/>
    <property type="match status" value="3"/>
</dbReference>
<feature type="region of interest" description="Disordered" evidence="5">
    <location>
        <begin position="1056"/>
        <end position="1077"/>
    </location>
</feature>
<dbReference type="Gene3D" id="3.10.20.90">
    <property type="entry name" value="Phosphatidylinositol 3-kinase Catalytic Subunit, Chain A, domain 1"/>
    <property type="match status" value="1"/>
</dbReference>
<feature type="compositionally biased region" description="Low complexity" evidence="5">
    <location>
        <begin position="421"/>
        <end position="448"/>
    </location>
</feature>
<evidence type="ECO:0000313" key="7">
    <source>
        <dbReference type="EMBL" id="OQV15971.1"/>
    </source>
</evidence>
<dbReference type="PANTHER" id="PTHR16484:SF17">
    <property type="entry name" value="BAZOOKA, ISOFORM B"/>
    <property type="match status" value="1"/>
</dbReference>
<feature type="compositionally biased region" description="Low complexity" evidence="5">
    <location>
        <begin position="852"/>
        <end position="864"/>
    </location>
</feature>